<dbReference type="RefSeq" id="WP_147012256.1">
    <property type="nucleotide sequence ID" value="NZ_VORB01000001.1"/>
</dbReference>
<feature type="compositionally biased region" description="Pro residues" evidence="2">
    <location>
        <begin position="787"/>
        <end position="806"/>
    </location>
</feature>
<keyword evidence="1 3" id="KW-0732">Signal</keyword>
<sequence length="893" mass="101051">MRKLLFLLFLFGFSLINFSLKAQDTICPVVDTLPFTTDSTHFKIWNGESYEQFFVKGMNLGISVPGTSPGELAATTEDYYRWFTEIKDAGFNAIRIYTLHYPRFYHALDSFNTANKNNPLFVFVGIWLEEELEGYDLDLYTLTDTFDVNGRIAVDAVHGNANVPCPRIGKGCGEYTTDISQWVIGYIIGREVYWEEVVNANLRHPTNTSFVGQFLSVDSAQPATTWLAQRMDNVLKHEMNNYGTARPISFSSWPTLDPIDHPLFPGRTYLVEDTAFFDLTRIDHSRAPGGIFASFHAYPYYPPFIDEDPKYQGRQDHLGENPYLAYIEDMAAFHKGMPLLIAEFGTPTSWASASDSRSNMNHGGNSSNQVGNNAIRMFRNYQQANIAGGCYFAWIDEWFKRTWITDEVDFNVYSRQRWHNLMAAEQNFGLKEYVQANISFQSTQFFGVTAPIVSVENAASYAYFHTKLLLNDPIEAGDTLWVGIDTYDNAIGESILPNGVSSSNRMEFALELTSTSANLYVTKAYDIDGIFFGIDKEEIYKPGQLYRSIVSNGAEWVLMQWHNDELDVNAIQKIGELKINQPGEILNSISYANNNTEVEIRLPWTMINFTDPSQMEVLHDDTATRFVKETAVSDGVAFTFFYENQKLETTNRYSWQKWITTTFPYQEQFKEAYFLVKDSLITMVSNPTIGRCDYYQFEANKTTTVDASKGVLSNDFQLDGKVLRAQLGTQPARGSVSLNPDGSFVYIPEDSIKGNDQFTYFALGEGLPSREVSVYVNIVDTITGGEPPEPPEPPQPPEPPVEPPVEPPLVDLEAEIVALGPNPNEGVFRFESDVFVDKYEIRDSKGQLMKESFILDVKGTVDLSALDDGMYYFTVFAGEQIISKKILLRRESN</sequence>
<evidence type="ECO:0000256" key="3">
    <source>
        <dbReference type="SAM" id="SignalP"/>
    </source>
</evidence>
<name>A0A5C6VL77_9FLAO</name>
<evidence type="ECO:0000313" key="5">
    <source>
        <dbReference type="EMBL" id="TXC85126.1"/>
    </source>
</evidence>
<dbReference type="InterPro" id="IPR017853">
    <property type="entry name" value="GH"/>
</dbReference>
<feature type="signal peptide" evidence="3">
    <location>
        <begin position="1"/>
        <end position="22"/>
    </location>
</feature>
<organism evidence="5 6">
    <name type="scientific">Luteibaculum oceani</name>
    <dbReference type="NCBI Taxonomy" id="1294296"/>
    <lineage>
        <taxon>Bacteria</taxon>
        <taxon>Pseudomonadati</taxon>
        <taxon>Bacteroidota</taxon>
        <taxon>Flavobacteriia</taxon>
        <taxon>Flavobacteriales</taxon>
        <taxon>Luteibaculaceae</taxon>
        <taxon>Luteibaculum</taxon>
    </lineage>
</organism>
<evidence type="ECO:0000256" key="2">
    <source>
        <dbReference type="SAM" id="MobiDB-lite"/>
    </source>
</evidence>
<dbReference type="OrthoDB" id="1110367at2"/>
<evidence type="ECO:0000259" key="4">
    <source>
        <dbReference type="Pfam" id="PF17803"/>
    </source>
</evidence>
<dbReference type="Gene3D" id="3.20.20.80">
    <property type="entry name" value="Glycosidases"/>
    <property type="match status" value="1"/>
</dbReference>
<evidence type="ECO:0000256" key="1">
    <source>
        <dbReference type="ARBA" id="ARBA00022729"/>
    </source>
</evidence>
<evidence type="ECO:0000313" key="6">
    <source>
        <dbReference type="Proteomes" id="UP000321168"/>
    </source>
</evidence>
<feature type="region of interest" description="Disordered" evidence="2">
    <location>
        <begin position="781"/>
        <end position="806"/>
    </location>
</feature>
<dbReference type="InterPro" id="IPR040853">
    <property type="entry name" value="RapA2_cadherin-like"/>
</dbReference>
<proteinExistence type="predicted"/>
<dbReference type="Gene3D" id="2.60.40.3440">
    <property type="match status" value="1"/>
</dbReference>
<dbReference type="NCBIfam" id="TIGR04183">
    <property type="entry name" value="Por_Secre_tail"/>
    <property type="match status" value="1"/>
</dbReference>
<feature type="chain" id="PRO_5023090281" evidence="3">
    <location>
        <begin position="23"/>
        <end position="893"/>
    </location>
</feature>
<keyword evidence="6" id="KW-1185">Reference proteome</keyword>
<dbReference type="Pfam" id="PF17803">
    <property type="entry name" value="Cadherin_4"/>
    <property type="match status" value="1"/>
</dbReference>
<dbReference type="SUPFAM" id="SSF51445">
    <property type="entry name" value="(Trans)glycosidases"/>
    <property type="match status" value="1"/>
</dbReference>
<comment type="caution">
    <text evidence="5">The sequence shown here is derived from an EMBL/GenBank/DDBJ whole genome shotgun (WGS) entry which is preliminary data.</text>
</comment>
<dbReference type="Proteomes" id="UP000321168">
    <property type="component" value="Unassembled WGS sequence"/>
</dbReference>
<dbReference type="EMBL" id="VORB01000001">
    <property type="protein sequence ID" value="TXC85126.1"/>
    <property type="molecule type" value="Genomic_DNA"/>
</dbReference>
<accession>A0A5C6VL77</accession>
<dbReference type="InterPro" id="IPR026444">
    <property type="entry name" value="Secre_tail"/>
</dbReference>
<dbReference type="AlphaFoldDB" id="A0A5C6VL77"/>
<gene>
    <name evidence="5" type="ORF">FRX97_00450</name>
</gene>
<protein>
    <submittedName>
        <fullName evidence="5">T9SS type A sorting domain-containing protein</fullName>
    </submittedName>
</protein>
<feature type="domain" description="RapA2 cadherin-like" evidence="4">
    <location>
        <begin position="693"/>
        <end position="746"/>
    </location>
</feature>
<reference evidence="5 6" key="1">
    <citation type="submission" date="2019-08" db="EMBL/GenBank/DDBJ databases">
        <title>Genome of Luteibaculum oceani JCM 18817.</title>
        <authorList>
            <person name="Bowman J.P."/>
        </authorList>
    </citation>
    <scope>NUCLEOTIDE SEQUENCE [LARGE SCALE GENOMIC DNA]</scope>
    <source>
        <strain evidence="5 6">JCM 18817</strain>
    </source>
</reference>